<evidence type="ECO:0000256" key="1">
    <source>
        <dbReference type="ARBA" id="ARBA00004651"/>
    </source>
</evidence>
<dbReference type="AlphaFoldDB" id="A0A2G6E6S5"/>
<sequence length="341" mass="36052">MTETQRDFHLYIPVYSIFLLIYCTACFIEPSFFTWNNNVNLFTRITPLILAGMAQTCVVLTGGIDLSVGAIIGLTNVVAASLPFVDTPWNIILWVCIPPLVGLVVGLINGLIITRGDFPPLIVTLATGAIWKGVTLFLMPIPGGEVSLAVAVTLTGKLWKSIPIPLAIFVIAVFLCHLTLTKTSFGRSIYAIGGNKAIAYESGIPCTQITIGVYAVSGVLCACAGMFLSAWMFSADPLVGEAYILNSIAVTVIAGTPLSGGKGGVLGIIGAAYIFLLISNILNLLAISTFYQFVAKGIVLIIALAITSSGTVINTGKFLANVFSTKSAQPGGRRYQHGKRA</sequence>
<dbReference type="InterPro" id="IPR001851">
    <property type="entry name" value="ABC_transp_permease"/>
</dbReference>
<feature type="transmembrane region" description="Helical" evidence="6">
    <location>
        <begin position="265"/>
        <end position="287"/>
    </location>
</feature>
<dbReference type="GO" id="GO:0005886">
    <property type="term" value="C:plasma membrane"/>
    <property type="evidence" value="ECO:0007669"/>
    <property type="project" value="UniProtKB-SubCell"/>
</dbReference>
<name>A0A2G6E6S5_9BACT</name>
<keyword evidence="2" id="KW-1003">Cell membrane</keyword>
<dbReference type="Proteomes" id="UP000229740">
    <property type="component" value="Unassembled WGS sequence"/>
</dbReference>
<accession>A0A2G6E6S5</accession>
<feature type="transmembrane region" description="Helical" evidence="6">
    <location>
        <begin position="68"/>
        <end position="85"/>
    </location>
</feature>
<keyword evidence="5 6" id="KW-0472">Membrane</keyword>
<feature type="transmembrane region" description="Helical" evidence="6">
    <location>
        <begin position="91"/>
        <end position="114"/>
    </location>
</feature>
<evidence type="ECO:0000256" key="2">
    <source>
        <dbReference type="ARBA" id="ARBA00022475"/>
    </source>
</evidence>
<feature type="transmembrane region" description="Helical" evidence="6">
    <location>
        <begin position="293"/>
        <end position="313"/>
    </location>
</feature>
<evidence type="ECO:0000256" key="3">
    <source>
        <dbReference type="ARBA" id="ARBA00022692"/>
    </source>
</evidence>
<evidence type="ECO:0000256" key="5">
    <source>
        <dbReference type="ARBA" id="ARBA00023136"/>
    </source>
</evidence>
<feature type="transmembrane region" description="Helical" evidence="6">
    <location>
        <begin position="211"/>
        <end position="232"/>
    </location>
</feature>
<feature type="transmembrane region" description="Helical" evidence="6">
    <location>
        <begin position="12"/>
        <end position="35"/>
    </location>
</feature>
<gene>
    <name evidence="7" type="ORF">CSB45_06055</name>
</gene>
<keyword evidence="7" id="KW-0547">Nucleotide-binding</keyword>
<evidence type="ECO:0000256" key="4">
    <source>
        <dbReference type="ARBA" id="ARBA00022989"/>
    </source>
</evidence>
<evidence type="ECO:0000313" key="7">
    <source>
        <dbReference type="EMBL" id="PID57786.1"/>
    </source>
</evidence>
<dbReference type="GO" id="GO:0005524">
    <property type="term" value="F:ATP binding"/>
    <property type="evidence" value="ECO:0007669"/>
    <property type="project" value="UniProtKB-KW"/>
</dbReference>
<reference evidence="7 8" key="1">
    <citation type="submission" date="2017-10" db="EMBL/GenBank/DDBJ databases">
        <title>Novel microbial diversity and functional potential in the marine mammal oral microbiome.</title>
        <authorList>
            <person name="Dudek N.K."/>
            <person name="Sun C.L."/>
            <person name="Burstein D."/>
            <person name="Kantor R.S."/>
            <person name="Aliaga Goltsman D.S."/>
            <person name="Bik E.M."/>
            <person name="Thomas B.C."/>
            <person name="Banfield J.F."/>
            <person name="Relman D.A."/>
        </authorList>
    </citation>
    <scope>NUCLEOTIDE SEQUENCE [LARGE SCALE GENOMIC DNA]</scope>
    <source>
        <strain evidence="7">DOLZORAL124_49_17</strain>
    </source>
</reference>
<comment type="subcellular location">
    <subcellularLocation>
        <location evidence="1">Cell membrane</location>
        <topology evidence="1">Multi-pass membrane protein</topology>
    </subcellularLocation>
</comment>
<feature type="transmembrane region" description="Helical" evidence="6">
    <location>
        <begin position="121"/>
        <end position="142"/>
    </location>
</feature>
<keyword evidence="7" id="KW-0067">ATP-binding</keyword>
<keyword evidence="4 6" id="KW-1133">Transmembrane helix</keyword>
<dbReference type="Pfam" id="PF02653">
    <property type="entry name" value="BPD_transp_2"/>
    <property type="match status" value="1"/>
</dbReference>
<comment type="caution">
    <text evidence="7">The sequence shown here is derived from an EMBL/GenBank/DDBJ whole genome shotgun (WGS) entry which is preliminary data.</text>
</comment>
<dbReference type="PANTHER" id="PTHR32196">
    <property type="entry name" value="ABC TRANSPORTER PERMEASE PROTEIN YPHD-RELATED-RELATED"/>
    <property type="match status" value="1"/>
</dbReference>
<feature type="transmembrane region" description="Helical" evidence="6">
    <location>
        <begin position="162"/>
        <end position="180"/>
    </location>
</feature>
<dbReference type="GO" id="GO:0022857">
    <property type="term" value="F:transmembrane transporter activity"/>
    <property type="evidence" value="ECO:0007669"/>
    <property type="project" value="InterPro"/>
</dbReference>
<keyword evidence="3 6" id="KW-0812">Transmembrane</keyword>
<proteinExistence type="predicted"/>
<dbReference type="CDD" id="cd06579">
    <property type="entry name" value="TM_PBP1_transp_AraH_like"/>
    <property type="match status" value="1"/>
</dbReference>
<protein>
    <submittedName>
        <fullName evidence="7">Sugar ABC transporter ATP-binding protein</fullName>
    </submittedName>
</protein>
<evidence type="ECO:0000256" key="6">
    <source>
        <dbReference type="SAM" id="Phobius"/>
    </source>
</evidence>
<evidence type="ECO:0000313" key="8">
    <source>
        <dbReference type="Proteomes" id="UP000229740"/>
    </source>
</evidence>
<organism evidence="7 8">
    <name type="scientific">candidate division KSB3 bacterium</name>
    <dbReference type="NCBI Taxonomy" id="2044937"/>
    <lineage>
        <taxon>Bacteria</taxon>
        <taxon>candidate division KSB3</taxon>
    </lineage>
</organism>
<dbReference type="EMBL" id="PDPS01000025">
    <property type="protein sequence ID" value="PID57786.1"/>
    <property type="molecule type" value="Genomic_DNA"/>
</dbReference>